<sequence length="270" mass="31392">MALVKFTEVRNLLKMNVSSEQLDKFESVLKVNPRFSDLNREKKITLNMMSKYLREGKNHNKILRIHSLINKIQLNDVVKPSTPRLVSDLIKGRQEGRYQHFSGTNRDVYIDTENGVGYKVFKSGSSWSWMDNADLRVNDIYKNKGFYGGKYAKYANNSQIKMVDDRGVKPEVVDVFRFELIPNAERLFGSEKIPKSVLVMMEKCGYMPFDVKPDNFVKVLNDKGKYDYLPIDSKQIGKVGSSTMRTQEVIYFKQMYGAYYYGGRYVDERK</sequence>
<dbReference type="EMBL" id="LHQV01000003">
    <property type="protein sequence ID" value="OQK04051.1"/>
    <property type="molecule type" value="Genomic_DNA"/>
</dbReference>
<evidence type="ECO:0000313" key="1">
    <source>
        <dbReference type="EMBL" id="ASZ50251.1"/>
    </source>
</evidence>
<protein>
    <submittedName>
        <fullName evidence="1">Uncharacterized protein</fullName>
    </submittedName>
</protein>
<dbReference type="AlphaFoldDB" id="A0A249W2G0"/>
<dbReference type="EMBL" id="CP023247">
    <property type="protein sequence ID" value="ASZ50251.1"/>
    <property type="molecule type" value="Genomic_DNA"/>
</dbReference>
<gene>
    <name evidence="2" type="ORF">AKG60_02365</name>
    <name evidence="1" type="ORF">YA91_06590</name>
</gene>
<dbReference type="RefSeq" id="WP_005499610.1">
    <property type="nucleotide sequence ID" value="NZ_CP023247.2"/>
</dbReference>
<name>A0A249W2G0_VIBPH</name>
<dbReference type="Proteomes" id="UP000191946">
    <property type="component" value="Unassembled WGS sequence"/>
</dbReference>
<reference evidence="1" key="2">
    <citation type="submission" date="2017-09" db="EMBL/GenBank/DDBJ databases">
        <authorList>
            <person name="Ehlers B."/>
            <person name="Leendertz F.H."/>
        </authorList>
    </citation>
    <scope>NUCLEOTIDE SEQUENCE</scope>
    <source>
        <strain evidence="1">MAVP-26</strain>
    </source>
</reference>
<proteinExistence type="predicted"/>
<evidence type="ECO:0000313" key="2">
    <source>
        <dbReference type="EMBL" id="OQK04051.1"/>
    </source>
</evidence>
<reference evidence="2 3" key="1">
    <citation type="submission" date="2015-08" db="EMBL/GenBank/DDBJ databases">
        <title>Draft Genome Sequences of Vibrio parahaemolyticus Strains.</title>
        <authorList>
            <person name="Gonzalez-Escalona N."/>
            <person name="DePaola A."/>
        </authorList>
    </citation>
    <scope>NUCLEOTIDE SEQUENCE [LARGE SCALE GENOMIC DNA]</scope>
    <source>
        <strain evidence="2 3">CFSAN001621</strain>
    </source>
</reference>
<keyword evidence="3" id="KW-1185">Reference proteome</keyword>
<evidence type="ECO:0000313" key="3">
    <source>
        <dbReference type="Proteomes" id="UP000191946"/>
    </source>
</evidence>
<organism evidence="1">
    <name type="scientific">Vibrio parahaemolyticus</name>
    <dbReference type="NCBI Taxonomy" id="670"/>
    <lineage>
        <taxon>Bacteria</taxon>
        <taxon>Pseudomonadati</taxon>
        <taxon>Pseudomonadota</taxon>
        <taxon>Gammaproteobacteria</taxon>
        <taxon>Vibrionales</taxon>
        <taxon>Vibrionaceae</taxon>
        <taxon>Vibrio</taxon>
    </lineage>
</organism>
<accession>A0A249W2G0</accession>